<evidence type="ECO:0000256" key="1">
    <source>
        <dbReference type="ARBA" id="ARBA00022553"/>
    </source>
</evidence>
<dbReference type="KEGG" id="srho:HH216_02405"/>
<evidence type="ECO:0000259" key="3">
    <source>
        <dbReference type="PROSITE" id="PS50110"/>
    </source>
</evidence>
<dbReference type="EMBL" id="CP051677">
    <property type="protein sequence ID" value="QJD77396.1"/>
    <property type="molecule type" value="Genomic_DNA"/>
</dbReference>
<name>A0A7L5DGL9_9BACT</name>
<dbReference type="Proteomes" id="UP000501128">
    <property type="component" value="Chromosome"/>
</dbReference>
<sequence length="151" mass="17917">MYNKKDHYLPEEELYPVCYVVADDDPDELLLMRAALSQQQRPLPVREFVDGQYVVDYLLDNRESRNDEDVHWLLILDMHMPRLNGLETVKAIRQNHNWDTIPILLFTEEDNDSLIQEALASGANGCITKPERLDDYRQLFDKFFSPYLRNW</sequence>
<dbReference type="Gene3D" id="3.40.50.2300">
    <property type="match status" value="1"/>
</dbReference>
<keyword evidence="5" id="KW-1185">Reference proteome</keyword>
<dbReference type="SUPFAM" id="SSF52172">
    <property type="entry name" value="CheY-like"/>
    <property type="match status" value="1"/>
</dbReference>
<dbReference type="GO" id="GO:0000160">
    <property type="term" value="P:phosphorelay signal transduction system"/>
    <property type="evidence" value="ECO:0007669"/>
    <property type="project" value="InterPro"/>
</dbReference>
<feature type="domain" description="Response regulatory" evidence="3">
    <location>
        <begin position="18"/>
        <end position="144"/>
    </location>
</feature>
<dbReference type="SMART" id="SM00448">
    <property type="entry name" value="REC"/>
    <property type="match status" value="1"/>
</dbReference>
<dbReference type="InterPro" id="IPR011006">
    <property type="entry name" value="CheY-like_superfamily"/>
</dbReference>
<dbReference type="PANTHER" id="PTHR44591">
    <property type="entry name" value="STRESS RESPONSE REGULATOR PROTEIN 1"/>
    <property type="match status" value="1"/>
</dbReference>
<evidence type="ECO:0000256" key="2">
    <source>
        <dbReference type="PROSITE-ProRule" id="PRU00169"/>
    </source>
</evidence>
<dbReference type="RefSeq" id="WP_169549339.1">
    <property type="nucleotide sequence ID" value="NZ_CP051677.1"/>
</dbReference>
<dbReference type="PANTHER" id="PTHR44591:SF3">
    <property type="entry name" value="RESPONSE REGULATORY DOMAIN-CONTAINING PROTEIN"/>
    <property type="match status" value="1"/>
</dbReference>
<organism evidence="4 5">
    <name type="scientific">Spirosoma rhododendri</name>
    <dbReference type="NCBI Taxonomy" id="2728024"/>
    <lineage>
        <taxon>Bacteria</taxon>
        <taxon>Pseudomonadati</taxon>
        <taxon>Bacteroidota</taxon>
        <taxon>Cytophagia</taxon>
        <taxon>Cytophagales</taxon>
        <taxon>Cytophagaceae</taxon>
        <taxon>Spirosoma</taxon>
    </lineage>
</organism>
<protein>
    <submittedName>
        <fullName evidence="4">Response regulator</fullName>
    </submittedName>
</protein>
<proteinExistence type="predicted"/>
<evidence type="ECO:0000313" key="4">
    <source>
        <dbReference type="EMBL" id="QJD77396.1"/>
    </source>
</evidence>
<keyword evidence="1 2" id="KW-0597">Phosphoprotein</keyword>
<dbReference type="AlphaFoldDB" id="A0A7L5DGL9"/>
<dbReference type="InterPro" id="IPR050595">
    <property type="entry name" value="Bact_response_regulator"/>
</dbReference>
<gene>
    <name evidence="4" type="ORF">HH216_02405</name>
</gene>
<feature type="modified residue" description="4-aspartylphosphate" evidence="2">
    <location>
        <position position="77"/>
    </location>
</feature>
<accession>A0A7L5DGL9</accession>
<dbReference type="Pfam" id="PF00072">
    <property type="entry name" value="Response_reg"/>
    <property type="match status" value="1"/>
</dbReference>
<reference evidence="4 5" key="1">
    <citation type="submission" date="2020-04" db="EMBL/GenBank/DDBJ databases">
        <title>Genome sequencing of novel species.</title>
        <authorList>
            <person name="Heo J."/>
            <person name="Kim S.-J."/>
            <person name="Kim J.-S."/>
            <person name="Hong S.-B."/>
            <person name="Kwon S.-W."/>
        </authorList>
    </citation>
    <scope>NUCLEOTIDE SEQUENCE [LARGE SCALE GENOMIC DNA]</scope>
    <source>
        <strain evidence="4 5">CJU-R4</strain>
    </source>
</reference>
<evidence type="ECO:0000313" key="5">
    <source>
        <dbReference type="Proteomes" id="UP000501128"/>
    </source>
</evidence>
<dbReference type="InterPro" id="IPR001789">
    <property type="entry name" value="Sig_transdc_resp-reg_receiver"/>
</dbReference>
<dbReference type="PROSITE" id="PS50110">
    <property type="entry name" value="RESPONSE_REGULATORY"/>
    <property type="match status" value="1"/>
</dbReference>